<accession>A0A354YX05</accession>
<dbReference type="AlphaFoldDB" id="A0A354YX05"/>
<proteinExistence type="predicted"/>
<protein>
    <submittedName>
        <fullName evidence="1">DUF4153 domain-containing protein</fullName>
    </submittedName>
</protein>
<comment type="caution">
    <text evidence="1">The sequence shown here is derived from an EMBL/GenBank/DDBJ whole genome shotgun (WGS) entry which is preliminary data.</text>
</comment>
<feature type="non-terminal residue" evidence="1">
    <location>
        <position position="1"/>
    </location>
</feature>
<organism evidence="1 2">
    <name type="scientific">Syntrophomonas wolfei</name>
    <dbReference type="NCBI Taxonomy" id="863"/>
    <lineage>
        <taxon>Bacteria</taxon>
        <taxon>Bacillati</taxon>
        <taxon>Bacillota</taxon>
        <taxon>Clostridia</taxon>
        <taxon>Eubacteriales</taxon>
        <taxon>Syntrophomonadaceae</taxon>
        <taxon>Syntrophomonas</taxon>
    </lineage>
</organism>
<sequence length="98" mass="11073">EKTLGFEPAYKYLGVDQNNFFAHLDMQKPINIEGYDVLLQAGTYRGMDPKEIMTYNFEVHGFSYKLILDPVSAKEARVSVQNDAGDKLISTGLYDFAV</sequence>
<gene>
    <name evidence="1" type="ORF">DDZ44_08120</name>
</gene>
<dbReference type="EMBL" id="DNZF01000175">
    <property type="protein sequence ID" value="HBK53885.1"/>
    <property type="molecule type" value="Genomic_DNA"/>
</dbReference>
<evidence type="ECO:0000313" key="2">
    <source>
        <dbReference type="Proteomes" id="UP000263273"/>
    </source>
</evidence>
<dbReference type="STRING" id="378794.GCA_001570625_00756"/>
<feature type="non-terminal residue" evidence="1">
    <location>
        <position position="98"/>
    </location>
</feature>
<reference evidence="1 2" key="1">
    <citation type="journal article" date="2018" name="Nat. Biotechnol.">
        <title>A standardized bacterial taxonomy based on genome phylogeny substantially revises the tree of life.</title>
        <authorList>
            <person name="Parks D.H."/>
            <person name="Chuvochina M."/>
            <person name="Waite D.W."/>
            <person name="Rinke C."/>
            <person name="Skarshewski A."/>
            <person name="Chaumeil P.A."/>
            <person name="Hugenholtz P."/>
        </authorList>
    </citation>
    <scope>NUCLEOTIDE SEQUENCE [LARGE SCALE GENOMIC DNA]</scope>
    <source>
        <strain evidence="1">UBA10948</strain>
    </source>
</reference>
<evidence type="ECO:0000313" key="1">
    <source>
        <dbReference type="EMBL" id="HBK53885.1"/>
    </source>
</evidence>
<dbReference type="Proteomes" id="UP000263273">
    <property type="component" value="Unassembled WGS sequence"/>
</dbReference>
<name>A0A354YX05_9FIRM</name>